<dbReference type="AlphaFoldDB" id="A0A212DFU6"/>
<dbReference type="Proteomes" id="UP000242450">
    <property type="component" value="Chromosome 3"/>
</dbReference>
<name>A0A212DFU6_CEREH</name>
<accession>A0A212DFU6</accession>
<dbReference type="EMBL" id="MKHE01000003">
    <property type="protein sequence ID" value="OWK17014.1"/>
    <property type="molecule type" value="Genomic_DNA"/>
</dbReference>
<protein>
    <submittedName>
        <fullName evidence="1">Uncharacterized protein</fullName>
    </submittedName>
</protein>
<evidence type="ECO:0000313" key="2">
    <source>
        <dbReference type="Proteomes" id="UP000242450"/>
    </source>
</evidence>
<gene>
    <name evidence="1" type="ORF">Celaphus_00011527</name>
</gene>
<evidence type="ECO:0000313" key="1">
    <source>
        <dbReference type="EMBL" id="OWK17014.1"/>
    </source>
</evidence>
<keyword evidence="2" id="KW-1185">Reference proteome</keyword>
<reference evidence="1 2" key="1">
    <citation type="journal article" date="2018" name="Mol. Genet. Genomics">
        <title>The red deer Cervus elaphus genome CerEla1.0: sequencing, annotating, genes, and chromosomes.</title>
        <authorList>
            <person name="Bana N.A."/>
            <person name="Nyiri A."/>
            <person name="Nagy J."/>
            <person name="Frank K."/>
            <person name="Nagy T."/>
            <person name="Steger V."/>
            <person name="Schiller M."/>
            <person name="Lakatos P."/>
            <person name="Sugar L."/>
            <person name="Horn P."/>
            <person name="Barta E."/>
            <person name="Orosz L."/>
        </authorList>
    </citation>
    <scope>NUCLEOTIDE SEQUENCE [LARGE SCALE GENOMIC DNA]</scope>
    <source>
        <strain evidence="1">Hungarian</strain>
    </source>
</reference>
<sequence>MGMGWGLFLLVQTPQSAQRSHDRRVDLEIFRSLRLLTQAHPAKADENLALFQRRFCRFRERVAKIQLRRHLLEAPRRCKELAGEGGDRLQEFWVN</sequence>
<proteinExistence type="predicted"/>
<comment type="caution">
    <text evidence="1">The sequence shown here is derived from an EMBL/GenBank/DDBJ whole genome shotgun (WGS) entry which is preliminary data.</text>
</comment>
<organism evidence="1 2">
    <name type="scientific">Cervus elaphus hippelaphus</name>
    <name type="common">European red deer</name>
    <dbReference type="NCBI Taxonomy" id="46360"/>
    <lineage>
        <taxon>Eukaryota</taxon>
        <taxon>Metazoa</taxon>
        <taxon>Chordata</taxon>
        <taxon>Craniata</taxon>
        <taxon>Vertebrata</taxon>
        <taxon>Euteleostomi</taxon>
        <taxon>Mammalia</taxon>
        <taxon>Eutheria</taxon>
        <taxon>Laurasiatheria</taxon>
        <taxon>Artiodactyla</taxon>
        <taxon>Ruminantia</taxon>
        <taxon>Pecora</taxon>
        <taxon>Cervidae</taxon>
        <taxon>Cervinae</taxon>
        <taxon>Cervus</taxon>
    </lineage>
</organism>